<name>X8J146_9AGAM</name>
<dbReference type="EMBL" id="JATN01000322">
    <property type="protein sequence ID" value="EUC55229.1"/>
    <property type="molecule type" value="Genomic_DNA"/>
</dbReference>
<evidence type="ECO:0000313" key="1">
    <source>
        <dbReference type="EMBL" id="EUC55229.1"/>
    </source>
</evidence>
<organism evidence="1 2">
    <name type="scientific">Rhizoctonia solani AG-3 Rhs1AP</name>
    <dbReference type="NCBI Taxonomy" id="1086054"/>
    <lineage>
        <taxon>Eukaryota</taxon>
        <taxon>Fungi</taxon>
        <taxon>Dikarya</taxon>
        <taxon>Basidiomycota</taxon>
        <taxon>Agaricomycotina</taxon>
        <taxon>Agaricomycetes</taxon>
        <taxon>Cantharellales</taxon>
        <taxon>Ceratobasidiaceae</taxon>
        <taxon>Rhizoctonia</taxon>
    </lineage>
</organism>
<reference evidence="2" key="1">
    <citation type="journal article" date="2014" name="Genome Announc.">
        <title>Draft genome sequence of the plant-pathogenic soil fungus Rhizoctonia solani anastomosis group 3 strain Rhs1AP.</title>
        <authorList>
            <person name="Cubeta M.A."/>
            <person name="Thomas E."/>
            <person name="Dean R.A."/>
            <person name="Jabaji S."/>
            <person name="Neate S.M."/>
            <person name="Tavantzis S."/>
            <person name="Toda T."/>
            <person name="Vilgalys R."/>
            <person name="Bharathan N."/>
            <person name="Fedorova-Abrams N."/>
            <person name="Pakala S.B."/>
            <person name="Pakala S.M."/>
            <person name="Zafar N."/>
            <person name="Joardar V."/>
            <person name="Losada L."/>
            <person name="Nierman W.C."/>
        </authorList>
    </citation>
    <scope>NUCLEOTIDE SEQUENCE [LARGE SCALE GENOMIC DNA]</scope>
    <source>
        <strain evidence="2">AG-3</strain>
    </source>
</reference>
<accession>X8J146</accession>
<dbReference type="Proteomes" id="UP000030108">
    <property type="component" value="Unassembled WGS sequence"/>
</dbReference>
<proteinExistence type="predicted"/>
<gene>
    <name evidence="1" type="ORF">RSOL_103230</name>
</gene>
<sequence length="40" mass="4938">MYCQSKHPQYQANGYFLLVRIHVHWHETSLEQIPLKCFKY</sequence>
<comment type="caution">
    <text evidence="1">The sequence shown here is derived from an EMBL/GenBank/DDBJ whole genome shotgun (WGS) entry which is preliminary data.</text>
</comment>
<dbReference type="AlphaFoldDB" id="X8J146"/>
<protein>
    <submittedName>
        <fullName evidence="1">Uncharacterized protein</fullName>
    </submittedName>
</protein>
<evidence type="ECO:0000313" key="2">
    <source>
        <dbReference type="Proteomes" id="UP000030108"/>
    </source>
</evidence>